<evidence type="ECO:0000256" key="2">
    <source>
        <dbReference type="ARBA" id="ARBA00022656"/>
    </source>
</evidence>
<keyword evidence="4" id="KW-0843">Virulence</keyword>
<dbReference type="AlphaFoldDB" id="A0A949QBA2"/>
<evidence type="ECO:0000256" key="4">
    <source>
        <dbReference type="ARBA" id="ARBA00023026"/>
    </source>
</evidence>
<dbReference type="GO" id="GO:0090729">
    <property type="term" value="F:toxin activity"/>
    <property type="evidence" value="ECO:0007669"/>
    <property type="project" value="UniProtKB-KW"/>
</dbReference>
<comment type="caution">
    <text evidence="6">The sequence shown here is derived from an EMBL/GenBank/DDBJ whole genome shotgun (WGS) entry which is preliminary data.</text>
</comment>
<accession>A0A949QBA2</accession>
<dbReference type="Pfam" id="PF04829">
    <property type="entry name" value="PT-VENN"/>
    <property type="match status" value="1"/>
</dbReference>
<reference evidence="6 7" key="1">
    <citation type="submission" date="2021-03" db="EMBL/GenBank/DDBJ databases">
        <title>Tenobrionicola molitorae gen. nov., sp. nov. and Tenobrionicola larvae sp. nov., isolated from larvae of the mealworm Tenobrio molitor L., a proposal to transfer Erwinia teleogrylli Liu et al. 2016 to a new genus Entomohabitans as Entomohabitans teleogrylli comb. nov.</title>
        <authorList>
            <person name="Lee S.D."/>
            <person name="Yang H.L."/>
            <person name="Kim I.S."/>
        </authorList>
    </citation>
    <scope>NUCLEOTIDE SEQUENCE [LARGE SCALE GENOMIC DNA]</scope>
    <source>
        <strain evidence="6 7">YMB-R21</strain>
    </source>
</reference>
<evidence type="ECO:0000256" key="1">
    <source>
        <dbReference type="ARBA" id="ARBA00004219"/>
    </source>
</evidence>
<evidence type="ECO:0000256" key="3">
    <source>
        <dbReference type="ARBA" id="ARBA00022913"/>
    </source>
</evidence>
<organism evidence="6 7">
    <name type="scientific">Tenebrionicola larvae</name>
    <dbReference type="NCBI Taxonomy" id="2815733"/>
    <lineage>
        <taxon>Bacteria</taxon>
        <taxon>Pseudomonadati</taxon>
        <taxon>Pseudomonadota</taxon>
        <taxon>Gammaproteobacteria</taxon>
        <taxon>Enterobacterales</taxon>
        <taxon>Enterobacteriaceae</taxon>
        <taxon>Tenebrionibacter/Tenebrionicola group</taxon>
        <taxon>Tenebrionicola</taxon>
    </lineage>
</organism>
<evidence type="ECO:0000313" key="7">
    <source>
        <dbReference type="Proteomes" id="UP000746420"/>
    </source>
</evidence>
<evidence type="ECO:0000313" key="6">
    <source>
        <dbReference type="EMBL" id="MBV5097673.1"/>
    </source>
</evidence>
<evidence type="ECO:0000259" key="5">
    <source>
        <dbReference type="Pfam" id="PF04829"/>
    </source>
</evidence>
<comment type="subcellular location">
    <subcellularLocation>
        <location evidence="1">Target cell</location>
        <location evidence="1">Target cell cytoplasm</location>
    </subcellularLocation>
</comment>
<name>A0A949QBA2_9ENTR</name>
<gene>
    <name evidence="6" type="ORF">JZ788_18755</name>
</gene>
<dbReference type="InterPro" id="IPR006914">
    <property type="entry name" value="VENN_dom"/>
</dbReference>
<dbReference type="Proteomes" id="UP000746420">
    <property type="component" value="Unassembled WGS sequence"/>
</dbReference>
<keyword evidence="7" id="KW-1185">Reference proteome</keyword>
<sequence>MSADEKRLVSSLVTIAGGLAGAAGTGGDLSMAAPGANAAKVELENNTLGDGWHGLLSSGEQKTGQAVSSYVEYAQKNNLPPEQIQAGLENIIQGDLPESADVVKAILSNNPGSDTVMALLTAEEAKDYALALLTSLPAERALALVGKAANVIDNKLLISAAEKISTAKPGQQFTQPRDLNEQLLWSQVSENPASGQPLRNMNNDPRFPVSAGFQKMQVTQKTTDGQSITIHYQYNSNTGKAYDIKITTPQRITSDPSDIFNSIKDAVK</sequence>
<keyword evidence="3" id="KW-1266">Target cell cytoplasm</keyword>
<keyword evidence="2" id="KW-0800">Toxin</keyword>
<feature type="domain" description="VENN motif-containing" evidence="5">
    <location>
        <begin position="1"/>
        <end position="50"/>
    </location>
</feature>
<proteinExistence type="predicted"/>
<dbReference type="EMBL" id="JAGFEW010000103">
    <property type="protein sequence ID" value="MBV5097673.1"/>
    <property type="molecule type" value="Genomic_DNA"/>
</dbReference>
<protein>
    <submittedName>
        <fullName evidence="6">VENN motif pre-toxin domain-containing protein</fullName>
    </submittedName>
</protein>